<feature type="domain" description="Amidase" evidence="8">
    <location>
        <begin position="20"/>
        <end position="479"/>
    </location>
</feature>
<feature type="active site" description="Acyl-ester intermediate" evidence="7">
    <location>
        <position position="169"/>
    </location>
</feature>
<feature type="active site" description="Charge relay system" evidence="7">
    <location>
        <position position="145"/>
    </location>
</feature>
<dbReference type="GO" id="GO:0030956">
    <property type="term" value="C:glutamyl-tRNA(Gln) amidotransferase complex"/>
    <property type="evidence" value="ECO:0007669"/>
    <property type="project" value="UniProtKB-UniRule"/>
</dbReference>
<dbReference type="GO" id="GO:0032543">
    <property type="term" value="P:mitochondrial translation"/>
    <property type="evidence" value="ECO:0007669"/>
    <property type="project" value="UniProtKB-UniRule"/>
</dbReference>
<dbReference type="Pfam" id="PF01425">
    <property type="entry name" value="Amidase"/>
    <property type="match status" value="1"/>
</dbReference>
<protein>
    <recommendedName>
        <fullName evidence="7">Glutamyl-tRNA(Gln) amidotransferase subunit A, mitochondrial</fullName>
        <shortName evidence="7">Glu-AdT subunit A</shortName>
        <ecNumber evidence="7">6.3.5.7</ecNumber>
    </recommendedName>
</protein>
<gene>
    <name evidence="7" type="primary">HER2</name>
    <name evidence="9" type="ORF">GNLVRS02_ARAD1C39534g</name>
</gene>
<dbReference type="NCBIfam" id="TIGR00132">
    <property type="entry name" value="gatA"/>
    <property type="match status" value="1"/>
</dbReference>
<comment type="subunit">
    <text evidence="7">Subunit of the heterotrimeric GatFAB amidotransferase (AdT) complex, composed of A, B and F subunits.</text>
</comment>
<keyword evidence="2 7" id="KW-0436">Ligase</keyword>
<keyword evidence="3 7" id="KW-0547">Nucleotide-binding</keyword>
<dbReference type="InterPro" id="IPR004412">
    <property type="entry name" value="GatA"/>
</dbReference>
<dbReference type="InterPro" id="IPR036928">
    <property type="entry name" value="AS_sf"/>
</dbReference>
<organism evidence="9">
    <name type="scientific">Blastobotrys adeninivorans</name>
    <name type="common">Yeast</name>
    <name type="synonym">Arxula adeninivorans</name>
    <dbReference type="NCBI Taxonomy" id="409370"/>
    <lineage>
        <taxon>Eukaryota</taxon>
        <taxon>Fungi</taxon>
        <taxon>Dikarya</taxon>
        <taxon>Ascomycota</taxon>
        <taxon>Saccharomycotina</taxon>
        <taxon>Dipodascomycetes</taxon>
        <taxon>Dipodascales</taxon>
        <taxon>Trichomonascaceae</taxon>
        <taxon>Blastobotrys</taxon>
    </lineage>
</organism>
<comment type="subcellular location">
    <subcellularLocation>
        <location evidence="7">Mitochondrion</location>
    </subcellularLocation>
</comment>
<accession>A0A060T486</accession>
<name>A0A060T486_BLAAD</name>
<dbReference type="EC" id="6.3.5.7" evidence="7"/>
<reference evidence="9" key="2">
    <citation type="submission" date="2014-06" db="EMBL/GenBank/DDBJ databases">
        <title>The complete genome of Blastobotrys (Arxula) adeninivorans LS3 - a yeast of biotechnological interest.</title>
        <authorList>
            <person name="Kunze G."/>
            <person name="Gaillardin C."/>
            <person name="Czernicka M."/>
            <person name="Durrens P."/>
            <person name="Martin T."/>
            <person name="Boer E."/>
            <person name="Gabaldon T."/>
            <person name="Cruz J."/>
            <person name="Talla E."/>
            <person name="Marck C."/>
            <person name="Goffeau A."/>
            <person name="Barbe V."/>
            <person name="Baret P."/>
            <person name="Baronian K."/>
            <person name="Beier S."/>
            <person name="Bleykasten C."/>
            <person name="Bode R."/>
            <person name="Casaregola S."/>
            <person name="Despons L."/>
            <person name="Fairhead C."/>
            <person name="Giersberg M."/>
            <person name="Gierski P."/>
            <person name="Hahnel U."/>
            <person name="Hartmann A."/>
            <person name="Jankowska D."/>
            <person name="Jubin C."/>
            <person name="Jung P."/>
            <person name="Lafontaine I."/>
            <person name="Leh-Louis V."/>
            <person name="Lemaire M."/>
            <person name="Marcet-Houben M."/>
            <person name="Mascher M."/>
            <person name="Morel G."/>
            <person name="Richard G.-F."/>
            <person name="Riechen J."/>
            <person name="Sacerdot C."/>
            <person name="Sarkar A."/>
            <person name="Savel G."/>
            <person name="Schacherer J."/>
            <person name="Sherman D."/>
            <person name="Straub M.-L."/>
            <person name="Stein N."/>
            <person name="Thierry A."/>
            <person name="Trautwein-Schult A."/>
            <person name="Westhof E."/>
            <person name="Worch S."/>
            <person name="Dujon B."/>
            <person name="Souciet J.-L."/>
            <person name="Wincker P."/>
            <person name="Scholz U."/>
            <person name="Neuveglise N."/>
        </authorList>
    </citation>
    <scope>NUCLEOTIDE SEQUENCE</scope>
    <source>
        <strain evidence="9">LS3</strain>
    </source>
</reference>
<keyword evidence="7" id="KW-0496">Mitochondrion</keyword>
<dbReference type="PhylomeDB" id="A0A060T486"/>
<evidence type="ECO:0000313" key="9">
    <source>
        <dbReference type="EMBL" id="CDP35614.1"/>
    </source>
</evidence>
<dbReference type="InterPro" id="IPR023631">
    <property type="entry name" value="Amidase_dom"/>
</dbReference>
<dbReference type="PANTHER" id="PTHR11895">
    <property type="entry name" value="TRANSAMIDASE"/>
    <property type="match status" value="1"/>
</dbReference>
<evidence type="ECO:0000256" key="4">
    <source>
        <dbReference type="ARBA" id="ARBA00022840"/>
    </source>
</evidence>
<keyword evidence="4 7" id="KW-0067">ATP-binding</keyword>
<evidence type="ECO:0000256" key="3">
    <source>
        <dbReference type="ARBA" id="ARBA00022741"/>
    </source>
</evidence>
<sequence length="491" mass="53475">MLPPAAYHQARSAFGRACTCIDNIMLKNPRMNGFVYLRNTDTIRDECKNPENHAYGRPLAGRLVGLKDNFCTTDMPTTCASKMLHDYRSPYESTPSQLLRDAGAVIVGKVNMDEFAMGTHNLHSSYGKCLNPLFPLEDEVSPGGSSGGSAAVVAADMCDIALGSDTGGSVRLPAAYCGVVGYKPSYGLISRHGVIAYAQSLDTVGILAKNVADVENTFNVLNHYDDKDPTSLAPEFRKRIHAMKASRNVEKLRIGIVQEAIIDLSPQVRDAWINSLEYMRGLGHEVVVVSVPSLRNSLPTYFIVSPAEASSNLARYDGVRYGYRHEDDRDGDNLYAPTKTEGFGSEVQRRILLGTYNLSAGAYGNHYEKAQKVRRCIQKEFDDIFSVPNVLHDSPDNVDSSEAQSVTVDVLIQPTTRTIAPTFKQVSEAKNATDAYINDVLTVPANLAGLPAISVPWGHGIESVGIQVIGQFGDDQLVLDVAKILETGNKL</sequence>
<comment type="catalytic activity">
    <reaction evidence="6 7">
        <text>L-glutamyl-tRNA(Gln) + L-glutamine + ATP + H2O = L-glutaminyl-tRNA(Gln) + L-glutamate + ADP + phosphate + H(+)</text>
        <dbReference type="Rhea" id="RHEA:17521"/>
        <dbReference type="Rhea" id="RHEA-COMP:9681"/>
        <dbReference type="Rhea" id="RHEA-COMP:9684"/>
        <dbReference type="ChEBI" id="CHEBI:15377"/>
        <dbReference type="ChEBI" id="CHEBI:15378"/>
        <dbReference type="ChEBI" id="CHEBI:29985"/>
        <dbReference type="ChEBI" id="CHEBI:30616"/>
        <dbReference type="ChEBI" id="CHEBI:43474"/>
        <dbReference type="ChEBI" id="CHEBI:58359"/>
        <dbReference type="ChEBI" id="CHEBI:78520"/>
        <dbReference type="ChEBI" id="CHEBI:78521"/>
        <dbReference type="ChEBI" id="CHEBI:456216"/>
        <dbReference type="EC" id="6.3.5.7"/>
    </reaction>
</comment>
<comment type="similarity">
    <text evidence="1 7">Belongs to the amidase family. GatA subfamily.</text>
</comment>
<dbReference type="GO" id="GO:0070681">
    <property type="term" value="P:glutaminyl-tRNAGln biosynthesis via transamidation"/>
    <property type="evidence" value="ECO:0007669"/>
    <property type="project" value="UniProtKB-UniRule"/>
</dbReference>
<evidence type="ECO:0000256" key="7">
    <source>
        <dbReference type="HAMAP-Rule" id="MF_03150"/>
    </source>
</evidence>
<dbReference type="HAMAP" id="MF_00120">
    <property type="entry name" value="GatA"/>
    <property type="match status" value="1"/>
</dbReference>
<dbReference type="EMBL" id="HG937693">
    <property type="protein sequence ID" value="CDP35614.1"/>
    <property type="molecule type" value="Genomic_DNA"/>
</dbReference>
<proteinExistence type="inferred from homology"/>
<evidence type="ECO:0000256" key="6">
    <source>
        <dbReference type="ARBA" id="ARBA00047407"/>
    </source>
</evidence>
<evidence type="ECO:0000256" key="1">
    <source>
        <dbReference type="ARBA" id="ARBA00008069"/>
    </source>
</evidence>
<dbReference type="Gene3D" id="3.90.1300.10">
    <property type="entry name" value="Amidase signature (AS) domain"/>
    <property type="match status" value="1"/>
</dbReference>
<dbReference type="SUPFAM" id="SSF75304">
    <property type="entry name" value="Amidase signature (AS) enzymes"/>
    <property type="match status" value="1"/>
</dbReference>
<dbReference type="PROSITE" id="PS00571">
    <property type="entry name" value="AMIDASES"/>
    <property type="match status" value="1"/>
</dbReference>
<dbReference type="GO" id="GO:0050567">
    <property type="term" value="F:glutaminyl-tRNA synthase (glutamine-hydrolyzing) activity"/>
    <property type="evidence" value="ECO:0007669"/>
    <property type="project" value="UniProtKB-UniRule"/>
</dbReference>
<dbReference type="InterPro" id="IPR020556">
    <property type="entry name" value="Amidase_CS"/>
</dbReference>
<dbReference type="AlphaFoldDB" id="A0A060T486"/>
<comment type="function">
    <text evidence="7">Allows the formation of correctly charged Gln-tRNA(Gln) through the transamidation of misacylated Glu-tRNA(Gln) in the mitochondria. The reaction takes place in the presence of glutamine and ATP through an activated gamma-phospho-Glu-tRNA(Gln).</text>
</comment>
<feature type="active site" description="Charge relay system" evidence="7">
    <location>
        <position position="67"/>
    </location>
</feature>
<dbReference type="GO" id="GO:0005739">
    <property type="term" value="C:mitochondrion"/>
    <property type="evidence" value="ECO:0007669"/>
    <property type="project" value="UniProtKB-SubCell"/>
</dbReference>
<evidence type="ECO:0000256" key="2">
    <source>
        <dbReference type="ARBA" id="ARBA00022598"/>
    </source>
</evidence>
<keyword evidence="5 7" id="KW-0648">Protein biosynthesis</keyword>
<dbReference type="PANTHER" id="PTHR11895:SF7">
    <property type="entry name" value="GLUTAMYL-TRNA(GLN) AMIDOTRANSFERASE SUBUNIT A, MITOCHONDRIAL"/>
    <property type="match status" value="1"/>
</dbReference>
<dbReference type="GO" id="GO:0005524">
    <property type="term" value="F:ATP binding"/>
    <property type="evidence" value="ECO:0007669"/>
    <property type="project" value="UniProtKB-KW"/>
</dbReference>
<evidence type="ECO:0000259" key="8">
    <source>
        <dbReference type="Pfam" id="PF01425"/>
    </source>
</evidence>
<dbReference type="InterPro" id="IPR000120">
    <property type="entry name" value="Amidase"/>
</dbReference>
<reference evidence="9" key="1">
    <citation type="submission" date="2014-02" db="EMBL/GenBank/DDBJ databases">
        <authorList>
            <person name="Genoscope - CEA"/>
        </authorList>
    </citation>
    <scope>NUCLEOTIDE SEQUENCE</scope>
    <source>
        <strain evidence="9">LS3</strain>
    </source>
</reference>
<evidence type="ECO:0000256" key="5">
    <source>
        <dbReference type="ARBA" id="ARBA00022917"/>
    </source>
</evidence>